<evidence type="ECO:0000313" key="3">
    <source>
        <dbReference type="EMBL" id="TVZ01674.1"/>
    </source>
</evidence>
<dbReference type="SUPFAM" id="SSF56601">
    <property type="entry name" value="beta-lactamase/transpeptidase-like"/>
    <property type="match status" value="1"/>
</dbReference>
<dbReference type="GO" id="GO:0005886">
    <property type="term" value="C:plasma membrane"/>
    <property type="evidence" value="ECO:0007669"/>
    <property type="project" value="TreeGrafter"/>
</dbReference>
<dbReference type="Pfam" id="PF00905">
    <property type="entry name" value="Transpeptidase"/>
    <property type="match status" value="1"/>
</dbReference>
<dbReference type="GO" id="GO:0008658">
    <property type="term" value="F:penicillin binding"/>
    <property type="evidence" value="ECO:0007669"/>
    <property type="project" value="InterPro"/>
</dbReference>
<dbReference type="InterPro" id="IPR050515">
    <property type="entry name" value="Beta-lactam/transpept"/>
</dbReference>
<dbReference type="Pfam" id="PF21922">
    <property type="entry name" value="PBP_dimer_2"/>
    <property type="match status" value="1"/>
</dbReference>
<dbReference type="AlphaFoldDB" id="A0A6P2BRP2"/>
<protein>
    <submittedName>
        <fullName evidence="3">Penicillin-binding protein 2</fullName>
    </submittedName>
</protein>
<evidence type="ECO:0000259" key="1">
    <source>
        <dbReference type="Pfam" id="PF00905"/>
    </source>
</evidence>
<reference evidence="3 4" key="1">
    <citation type="submission" date="2018-11" db="EMBL/GenBank/DDBJ databases">
        <title>Trebonia kvetii gen.nov., sp.nov., a novel acidophilic actinobacterium, and proposal of the new actinobacterial family Treboniaceae fam. nov.</title>
        <authorList>
            <person name="Rapoport D."/>
            <person name="Sagova-Mareckova M."/>
            <person name="Sedlacek I."/>
            <person name="Provaznik J."/>
            <person name="Kralova S."/>
            <person name="Pavlinic D."/>
            <person name="Benes V."/>
            <person name="Kopecky J."/>
        </authorList>
    </citation>
    <scope>NUCLEOTIDE SEQUENCE [LARGE SCALE GENOMIC DNA]</scope>
    <source>
        <strain evidence="3 4">15Tr583</strain>
    </source>
</reference>
<evidence type="ECO:0000313" key="4">
    <source>
        <dbReference type="Proteomes" id="UP000460272"/>
    </source>
</evidence>
<dbReference type="EMBL" id="RPFW01000006">
    <property type="protein sequence ID" value="TVZ01674.1"/>
    <property type="molecule type" value="Genomic_DNA"/>
</dbReference>
<gene>
    <name evidence="3" type="ORF">EAS64_29830</name>
</gene>
<name>A0A6P2BRP2_9ACTN</name>
<dbReference type="RefSeq" id="WP_145858451.1">
    <property type="nucleotide sequence ID" value="NZ_RPFW01000006.1"/>
</dbReference>
<comment type="caution">
    <text evidence="3">The sequence shown here is derived from an EMBL/GenBank/DDBJ whole genome shotgun (WGS) entry which is preliminary data.</text>
</comment>
<keyword evidence="4" id="KW-1185">Reference proteome</keyword>
<dbReference type="Gene3D" id="3.90.1310.10">
    <property type="entry name" value="Penicillin-binding protein 2a (Domain 2)"/>
    <property type="match status" value="1"/>
</dbReference>
<sequence>MNRSIKRIAIAVLVMFLILLVDVNYLQAVQAPSLANRPLNDRTEYEQSQVQRGNIVTADGVTIATSVSANSGLFKWQRKYPGAAVYAPVTGYDTIYTQSQAPNYAAGVERAQNALLTGTGSQLAFRNFIDMITNKPQKGATVQTTINSAAQKVAYQQLEQTLRGKTLNGKQQVGGVVALNPSTGAILAMASYPSYDPNNLAVHDTTQLNKTFTELTQKSPSPLVNSASQTTMPPGSTFKIVTSSAWYTQDSTRNTSTVVDSPQPLILPNGNPLNNDNGEQCGNGSGKTQVLIAFAQSCNTPFAKIGTELGGATIKSTATSYGLNNPAALDVPGVSVSPSNFTAEADKSFTAFDAIGQHDTTVTALQEAMFAATVANGGKLMKPYLIQQVTASDLSVVQQTQAQQLSQPISSTVAGYEKQMMTAVLQDSNGTAFQFNSGNENGLVIAGKTGTAQNGSGSNNPDAVFTAFAPADNPKIAIGVMIQGGGYGAAAAAPIAVAVINAYLATLGNPR</sequence>
<dbReference type="GO" id="GO:0071555">
    <property type="term" value="P:cell wall organization"/>
    <property type="evidence" value="ECO:0007669"/>
    <property type="project" value="TreeGrafter"/>
</dbReference>
<dbReference type="InterPro" id="IPR012338">
    <property type="entry name" value="Beta-lactam/transpept-like"/>
</dbReference>
<dbReference type="InterPro" id="IPR001460">
    <property type="entry name" value="PCN-bd_Tpept"/>
</dbReference>
<proteinExistence type="predicted"/>
<dbReference type="PANTHER" id="PTHR30627:SF24">
    <property type="entry name" value="PENICILLIN-BINDING PROTEIN 4B"/>
    <property type="match status" value="1"/>
</dbReference>
<dbReference type="InterPro" id="IPR054120">
    <property type="entry name" value="PBPA_dimer"/>
</dbReference>
<dbReference type="Proteomes" id="UP000460272">
    <property type="component" value="Unassembled WGS sequence"/>
</dbReference>
<dbReference type="PANTHER" id="PTHR30627">
    <property type="entry name" value="PEPTIDOGLYCAN D,D-TRANSPEPTIDASE"/>
    <property type="match status" value="1"/>
</dbReference>
<evidence type="ECO:0000259" key="2">
    <source>
        <dbReference type="Pfam" id="PF21922"/>
    </source>
</evidence>
<feature type="domain" description="Penicillin binding protein A dimerisation" evidence="2">
    <location>
        <begin position="52"/>
        <end position="142"/>
    </location>
</feature>
<accession>A0A6P2BRP2</accession>
<feature type="domain" description="Penicillin-binding protein transpeptidase" evidence="1">
    <location>
        <begin position="174"/>
        <end position="499"/>
    </location>
</feature>
<organism evidence="3 4">
    <name type="scientific">Trebonia kvetii</name>
    <dbReference type="NCBI Taxonomy" id="2480626"/>
    <lineage>
        <taxon>Bacteria</taxon>
        <taxon>Bacillati</taxon>
        <taxon>Actinomycetota</taxon>
        <taxon>Actinomycetes</taxon>
        <taxon>Streptosporangiales</taxon>
        <taxon>Treboniaceae</taxon>
        <taxon>Trebonia</taxon>
    </lineage>
</organism>
<dbReference type="Gene3D" id="3.40.710.10">
    <property type="entry name" value="DD-peptidase/beta-lactamase superfamily"/>
    <property type="match status" value="1"/>
</dbReference>
<dbReference type="OrthoDB" id="9766847at2"/>
<dbReference type="GO" id="GO:0071972">
    <property type="term" value="F:peptidoglycan L,D-transpeptidase activity"/>
    <property type="evidence" value="ECO:0007669"/>
    <property type="project" value="TreeGrafter"/>
</dbReference>